<evidence type="ECO:0000256" key="2">
    <source>
        <dbReference type="SAM" id="MobiDB-lite"/>
    </source>
</evidence>
<evidence type="ECO:0000313" key="4">
    <source>
        <dbReference type="EMBL" id="KAK7002096.1"/>
    </source>
</evidence>
<accession>A0AAW0A8T6</accession>
<dbReference type="InterPro" id="IPR007527">
    <property type="entry name" value="Znf_SWIM"/>
</dbReference>
<gene>
    <name evidence="4" type="ORF">R3P38DRAFT_3215899</name>
</gene>
<dbReference type="AlphaFoldDB" id="A0AAW0A8T6"/>
<feature type="compositionally biased region" description="Pro residues" evidence="2">
    <location>
        <begin position="219"/>
        <end position="228"/>
    </location>
</feature>
<organism evidence="4 5">
    <name type="scientific">Favolaschia claudopus</name>
    <dbReference type="NCBI Taxonomy" id="2862362"/>
    <lineage>
        <taxon>Eukaryota</taxon>
        <taxon>Fungi</taxon>
        <taxon>Dikarya</taxon>
        <taxon>Basidiomycota</taxon>
        <taxon>Agaricomycotina</taxon>
        <taxon>Agaricomycetes</taxon>
        <taxon>Agaricomycetidae</taxon>
        <taxon>Agaricales</taxon>
        <taxon>Marasmiineae</taxon>
        <taxon>Mycenaceae</taxon>
        <taxon>Favolaschia</taxon>
    </lineage>
</organism>
<comment type="caution">
    <text evidence="4">The sequence shown here is derived from an EMBL/GenBank/DDBJ whole genome shotgun (WGS) entry which is preliminary data.</text>
</comment>
<evidence type="ECO:0000259" key="3">
    <source>
        <dbReference type="PROSITE" id="PS50966"/>
    </source>
</evidence>
<dbReference type="Proteomes" id="UP001362999">
    <property type="component" value="Unassembled WGS sequence"/>
</dbReference>
<dbReference type="PROSITE" id="PS50966">
    <property type="entry name" value="ZF_SWIM"/>
    <property type="match status" value="1"/>
</dbReference>
<evidence type="ECO:0000256" key="1">
    <source>
        <dbReference type="PROSITE-ProRule" id="PRU00325"/>
    </source>
</evidence>
<feature type="compositionally biased region" description="Polar residues" evidence="2">
    <location>
        <begin position="185"/>
        <end position="207"/>
    </location>
</feature>
<reference evidence="4 5" key="1">
    <citation type="journal article" date="2024" name="J Genomics">
        <title>Draft genome sequencing and assembly of Favolaschia claudopus CIRM-BRFM 2984 isolated from oak limbs.</title>
        <authorList>
            <person name="Navarro D."/>
            <person name="Drula E."/>
            <person name="Chaduli D."/>
            <person name="Cazenave R."/>
            <person name="Ahrendt S."/>
            <person name="Wang J."/>
            <person name="Lipzen A."/>
            <person name="Daum C."/>
            <person name="Barry K."/>
            <person name="Grigoriev I.V."/>
            <person name="Favel A."/>
            <person name="Rosso M.N."/>
            <person name="Martin F."/>
        </authorList>
    </citation>
    <scope>NUCLEOTIDE SEQUENCE [LARGE SCALE GENOMIC DNA]</scope>
    <source>
        <strain evidence="4 5">CIRM-BRFM 2984</strain>
    </source>
</reference>
<feature type="region of interest" description="Disordered" evidence="2">
    <location>
        <begin position="181"/>
        <end position="231"/>
    </location>
</feature>
<dbReference type="EMBL" id="JAWWNJ010000080">
    <property type="protein sequence ID" value="KAK7002096.1"/>
    <property type="molecule type" value="Genomic_DNA"/>
</dbReference>
<keyword evidence="1" id="KW-0862">Zinc</keyword>
<dbReference type="GO" id="GO:0008270">
    <property type="term" value="F:zinc ion binding"/>
    <property type="evidence" value="ECO:0007669"/>
    <property type="project" value="UniProtKB-KW"/>
</dbReference>
<proteinExistence type="predicted"/>
<keyword evidence="5" id="KW-1185">Reference proteome</keyword>
<protein>
    <recommendedName>
        <fullName evidence="3">SWIM-type domain-containing protein</fullName>
    </recommendedName>
</protein>
<evidence type="ECO:0000313" key="5">
    <source>
        <dbReference type="Proteomes" id="UP001362999"/>
    </source>
</evidence>
<sequence length="290" mass="33169">MSDFVWGQINACNAEYRALVLLCWWHVLHTWQQHFKISLRPELWELLKRWIRIVDHDIIPMWSAVYRKNLKLSQNRDTNMLIEAWHHILKTKFLQGKRNRRADHLLNIIVNEDLGFEGIDAEVTGVNQYRVKSRSKPSYIYVVDISAYTCTCLDYPLILYCKNIAAVQTLLKEVVTTTVLPGTKESPSSDPGSTNEEVDSSSDTVSHADNDSSDDEPPYPHQIQPPPTTRNLTLLARRLDTLAARLRHSRVQESSFPSLAAVANKLYSVGLFTVRTGCRNHREASEANLS</sequence>
<name>A0AAW0A8T6_9AGAR</name>
<feature type="domain" description="SWIM-type" evidence="3">
    <location>
        <begin position="141"/>
        <end position="172"/>
    </location>
</feature>
<keyword evidence="1" id="KW-0863">Zinc-finger</keyword>
<keyword evidence="1" id="KW-0479">Metal-binding</keyword>